<evidence type="ECO:0008006" key="5">
    <source>
        <dbReference type="Google" id="ProtNLM"/>
    </source>
</evidence>
<dbReference type="GO" id="GO:0046872">
    <property type="term" value="F:metal ion binding"/>
    <property type="evidence" value="ECO:0007669"/>
    <property type="project" value="UniProtKB-KW"/>
</dbReference>
<evidence type="ECO:0000256" key="1">
    <source>
        <dbReference type="PIRSR" id="PIRSR605502-1"/>
    </source>
</evidence>
<keyword evidence="1" id="KW-0460">Magnesium</keyword>
<dbReference type="SUPFAM" id="SSF101478">
    <property type="entry name" value="ADP-ribosylglycohydrolase"/>
    <property type="match status" value="1"/>
</dbReference>
<gene>
    <name evidence="3" type="ORF">GX50_08187</name>
</gene>
<evidence type="ECO:0000313" key="4">
    <source>
        <dbReference type="Proteomes" id="UP000226031"/>
    </source>
</evidence>
<keyword evidence="4" id="KW-1185">Reference proteome</keyword>
<dbReference type="InterPro" id="IPR036705">
    <property type="entry name" value="Ribosyl_crysJ1_sf"/>
</dbReference>
<accession>A0A2B7YYA3</accession>
<evidence type="ECO:0000256" key="2">
    <source>
        <dbReference type="SAM" id="MobiDB-lite"/>
    </source>
</evidence>
<feature type="binding site" evidence="1">
    <location>
        <position position="359"/>
    </location>
    <ligand>
        <name>Mg(2+)</name>
        <dbReference type="ChEBI" id="CHEBI:18420"/>
        <label>1</label>
    </ligand>
</feature>
<reference evidence="3 4" key="1">
    <citation type="submission" date="2017-10" db="EMBL/GenBank/DDBJ databases">
        <title>Comparative genomics in systemic dimorphic fungi from Ajellomycetaceae.</title>
        <authorList>
            <person name="Munoz J.F."/>
            <person name="Mcewen J.G."/>
            <person name="Clay O.K."/>
            <person name="Cuomo C.A."/>
        </authorList>
    </citation>
    <scope>NUCLEOTIDE SEQUENCE [LARGE SCALE GENOMIC DNA]</scope>
    <source>
        <strain evidence="3 4">UAMH4076</strain>
    </source>
</reference>
<feature type="compositionally biased region" description="Basic and acidic residues" evidence="2">
    <location>
        <begin position="462"/>
        <end position="476"/>
    </location>
</feature>
<dbReference type="InterPro" id="IPR005502">
    <property type="entry name" value="Ribosyl_crysJ1"/>
</dbReference>
<dbReference type="Pfam" id="PF03747">
    <property type="entry name" value="ADP_ribosyl_GH"/>
    <property type="match status" value="1"/>
</dbReference>
<feature type="binding site" evidence="1">
    <location>
        <position position="83"/>
    </location>
    <ligand>
        <name>Mg(2+)</name>
        <dbReference type="ChEBI" id="CHEBI:18420"/>
        <label>1</label>
    </ligand>
</feature>
<dbReference type="EMBL" id="PDND01000276">
    <property type="protein sequence ID" value="PGH29074.1"/>
    <property type="molecule type" value="Genomic_DNA"/>
</dbReference>
<dbReference type="InterPro" id="IPR050792">
    <property type="entry name" value="ADP-ribosylglycohydrolase"/>
</dbReference>
<feature type="region of interest" description="Disordered" evidence="2">
    <location>
        <begin position="462"/>
        <end position="493"/>
    </location>
</feature>
<dbReference type="AlphaFoldDB" id="A0A2B7YYA3"/>
<proteinExistence type="predicted"/>
<dbReference type="PANTHER" id="PTHR16222:SF28">
    <property type="entry name" value="ADP-RIBOSYLGLYCOHYDROLASE"/>
    <property type="match status" value="1"/>
</dbReference>
<dbReference type="VEuPathDB" id="FungiDB:EMCG_00187"/>
<dbReference type="Proteomes" id="UP000226031">
    <property type="component" value="Unassembled WGS sequence"/>
</dbReference>
<feature type="binding site" evidence="1">
    <location>
        <position position="356"/>
    </location>
    <ligand>
        <name>Mg(2+)</name>
        <dbReference type="ChEBI" id="CHEBI:18420"/>
        <label>1</label>
    </ligand>
</feature>
<organism evidence="3 4">
    <name type="scientific">[Emmonsia] crescens</name>
    <dbReference type="NCBI Taxonomy" id="73230"/>
    <lineage>
        <taxon>Eukaryota</taxon>
        <taxon>Fungi</taxon>
        <taxon>Dikarya</taxon>
        <taxon>Ascomycota</taxon>
        <taxon>Pezizomycotina</taxon>
        <taxon>Eurotiomycetes</taxon>
        <taxon>Eurotiomycetidae</taxon>
        <taxon>Onygenales</taxon>
        <taxon>Ajellomycetaceae</taxon>
        <taxon>Emergomyces</taxon>
    </lineage>
</organism>
<feature type="binding site" evidence="1">
    <location>
        <position position="358"/>
    </location>
    <ligand>
        <name>Mg(2+)</name>
        <dbReference type="ChEBI" id="CHEBI:18420"/>
        <label>1</label>
    </ligand>
</feature>
<feature type="binding site" evidence="1">
    <location>
        <position position="85"/>
    </location>
    <ligand>
        <name>Mg(2+)</name>
        <dbReference type="ChEBI" id="CHEBI:18420"/>
        <label>1</label>
    </ligand>
</feature>
<comment type="cofactor">
    <cofactor evidence="1">
        <name>Mg(2+)</name>
        <dbReference type="ChEBI" id="CHEBI:18420"/>
    </cofactor>
    <text evidence="1">Binds 2 magnesium ions per subunit.</text>
</comment>
<dbReference type="PANTHER" id="PTHR16222">
    <property type="entry name" value="ADP-RIBOSYLGLYCOHYDROLASE"/>
    <property type="match status" value="1"/>
</dbReference>
<dbReference type="Gene3D" id="1.10.4080.10">
    <property type="entry name" value="ADP-ribosylation/Crystallin J1"/>
    <property type="match status" value="1"/>
</dbReference>
<feature type="binding site" evidence="1">
    <location>
        <position position="84"/>
    </location>
    <ligand>
        <name>Mg(2+)</name>
        <dbReference type="ChEBI" id="CHEBI:18420"/>
        <label>1</label>
    </ligand>
</feature>
<name>A0A2B7YYA3_9EURO</name>
<evidence type="ECO:0000313" key="3">
    <source>
        <dbReference type="EMBL" id="PGH29074.1"/>
    </source>
</evidence>
<protein>
    <recommendedName>
        <fullName evidence="5">ADP-ribosylglycohydrolase</fullName>
    </recommendedName>
</protein>
<dbReference type="STRING" id="73230.A0A2B7YYA3"/>
<comment type="caution">
    <text evidence="3">The sequence shown here is derived from an EMBL/GenBank/DDBJ whole genome shotgun (WGS) entry which is preliminary data.</text>
</comment>
<sequence>MESPSSGLEFLALHPFVRATVQDKINGTIVGSALGDCIGLYTEFLPKSVSRSAYPEGRFQLIDPPTEFRNDGHRNKFQIRAWTDDTDHALLIVLSYLHHDGKELSPKDVAQRLQVWVEQGLRCLDRPPCGLGRTVGTVLRNTGYLSNPTQVAYDCWVKSNRSIAPNGSLMRTHPLGIICLAATLPETFQIAANFSAITHADPRCIVACCTVTGLIRGILRGEVLHEGNVDEIIDKAFAWVDEWIKKRAGGAGASGSECNTNPEENELHEHGALLEMEEYTRHVKVTSFEELELDDSQKMGYVYKAFGAAILALRLGMRQAGYGPYGHECRSDGAAQQPHSVVFEKVITQLTFEGGDADTNACVAGALLGCWFGYNSLPPQWRDAMQHVAWMMGKCQALSQIVGGEELFVDHHHIHGHGLQPRYRGSEDPDTAIDGGKGLMSAQELKERDQEFMYQYLMRSKEATEREKKRSLEAGEKRKKTARLGGMFSSLRG</sequence>
<keyword evidence="1" id="KW-0479">Metal-binding</keyword>